<feature type="domain" description="SH2" evidence="14">
    <location>
        <begin position="136"/>
        <end position="226"/>
    </location>
</feature>
<keyword evidence="6 9" id="KW-0727">SH2 domain</keyword>
<evidence type="ECO:0000259" key="15">
    <source>
        <dbReference type="PROSITE" id="PS50002"/>
    </source>
</evidence>
<dbReference type="Pfam" id="PF00017">
    <property type="entry name" value="SH2"/>
    <property type="match status" value="1"/>
</dbReference>
<dbReference type="EC" id="2.7.10.2" evidence="12"/>
<feature type="domain" description="SH3" evidence="15">
    <location>
        <begin position="69"/>
        <end position="130"/>
    </location>
</feature>
<keyword evidence="3 11" id="KW-0547">Nucleotide-binding</keyword>
<name>A0AAD9VAS4_ACRCE</name>
<dbReference type="Pfam" id="PF07714">
    <property type="entry name" value="PK_Tyr_Ser-Thr"/>
    <property type="match status" value="1"/>
</dbReference>
<feature type="compositionally biased region" description="Polar residues" evidence="13">
    <location>
        <begin position="596"/>
        <end position="605"/>
    </location>
</feature>
<dbReference type="InterPro" id="IPR017441">
    <property type="entry name" value="Protein_kinase_ATP_BS"/>
</dbReference>
<dbReference type="GO" id="GO:0004715">
    <property type="term" value="F:non-membrane spanning protein tyrosine kinase activity"/>
    <property type="evidence" value="ECO:0007669"/>
    <property type="project" value="UniProtKB-EC"/>
</dbReference>
<evidence type="ECO:0000256" key="12">
    <source>
        <dbReference type="RuleBase" id="RU362096"/>
    </source>
</evidence>
<sequence>MGQHQVKGFADRGKSGRNSRSITKSKESEKPELPASDLSRRPLPDTPLEQQQAAQWDSKDDLLVTDDNFDKSIFVAIHDFHAAGSNQLTIHSGEELAILRYNDTKEWCEGRARNGSVGWIPTSYVKPVNSLEKHSWYHGTIGRNAAEYLLSSGINGSFLVRESESSPGQLSISLRFDSRVYHYRVSDAPDGRMYVSSENRFFTIAELIHHHSIHADGLVTTLHYPAAKADKPVVYSFSPEPDEWEIPRNEIAMKHRLGGGQYGEVYEGVWKKYERQVAVKTLREETMEVDEFLKEAAVMKEIKHPRLVQLLGVCTREPPFYIITEFMPFGNLLDYLRSSASKNLTAVTLMYMATQVSDAMSYLESMNFIHRDLAARNCLVGENNLVKVADFGLSRLVTYEVYTAHEGAKFPIKWTAPEALAYNTFSIKSDVWAFGILLWELATYGMSPYPGVDLSQVYEMLESGYRMPCPDGCPQEVYDMMKKCWSWEPQDRPQFSNIHNWLNNVFSTTSVDEEVEKALEMQMSKKGKGKKNKKNSDFVSMNEHDSVNKNKKEGNMLLGSSSFKTLANSQTPSGPPREPPPRAIPKRQDSYDEVPDQQSPLSVQSVAPVMSDVIKELGGRSGKSSISNQKEEGRPTRFNASNLHQRPPAPLPANYHQQQRHSVLPVGHEKEEGQASAKIHQIPKKPGPIPLGQSRQLPAPPYSPLKKSSSSSPPTSPLGKLVTDDIAEEAMPTEKSKPSDEQHGTQNQRKPKAAKGAGTRTKTPESVTLNGGAPKSPVPRPRNRPPPPPPPETLTDSGRSTSNTRVSSSDYNAPQPSNENQKPPTKPRPMPRPRQKPEQSSTGIDHNNSSTTCESDRGALSPKVISPTANKPPFSILRQPSITSRPSHPPPAIPDTSNKAGERSWTGNQEKASAPTTKPVGAKPALPGSKPKPLAKPPVSRKPKITPPSLQPDPSLSQEINVILQLSNQGQEKVKEILSLTDARVMDNSQNNLVDVFGELQKISLEVLESSSSLTDALGPQARFRVRRTVTDLESRYSDMEVVMQTVGPNANAVDLERLGKAVHSFSGALDSICSSVRATAS</sequence>
<dbReference type="PRINTS" id="PR00109">
    <property type="entry name" value="TYRKINASE"/>
</dbReference>
<dbReference type="InterPro" id="IPR011009">
    <property type="entry name" value="Kinase-like_dom_sf"/>
</dbReference>
<feature type="binding site" evidence="11">
    <location>
        <position position="280"/>
    </location>
    <ligand>
        <name>ATP</name>
        <dbReference type="ChEBI" id="CHEBI:30616"/>
    </ligand>
</feature>
<dbReference type="PROSITE" id="PS00107">
    <property type="entry name" value="PROTEIN_KINASE_ATP"/>
    <property type="match status" value="1"/>
</dbReference>
<evidence type="ECO:0000256" key="5">
    <source>
        <dbReference type="ARBA" id="ARBA00022840"/>
    </source>
</evidence>
<dbReference type="GO" id="GO:0005524">
    <property type="term" value="F:ATP binding"/>
    <property type="evidence" value="ECO:0007669"/>
    <property type="project" value="UniProtKB-UniRule"/>
</dbReference>
<evidence type="ECO:0000256" key="10">
    <source>
        <dbReference type="PROSITE-ProRule" id="PRU00192"/>
    </source>
</evidence>
<dbReference type="SMART" id="SM00326">
    <property type="entry name" value="SH3"/>
    <property type="match status" value="1"/>
</dbReference>
<dbReference type="FunFam" id="3.30.505.10:FF:000004">
    <property type="entry name" value="Tyrosine-protein kinase"/>
    <property type="match status" value="1"/>
</dbReference>
<keyword evidence="1 10" id="KW-0728">SH3 domain</keyword>
<keyword evidence="4 12" id="KW-0418">Kinase</keyword>
<dbReference type="Pfam" id="PF00018">
    <property type="entry name" value="SH3_1"/>
    <property type="match status" value="1"/>
</dbReference>
<dbReference type="PROSITE" id="PS50002">
    <property type="entry name" value="SH3"/>
    <property type="match status" value="1"/>
</dbReference>
<feature type="compositionally biased region" description="Polar residues" evidence="13">
    <location>
        <begin position="558"/>
        <end position="571"/>
    </location>
</feature>
<dbReference type="InterPro" id="IPR008266">
    <property type="entry name" value="Tyr_kinase_AS"/>
</dbReference>
<feature type="compositionally biased region" description="Polar residues" evidence="13">
    <location>
        <begin position="794"/>
        <end position="820"/>
    </location>
</feature>
<feature type="compositionally biased region" description="Basic and acidic residues" evidence="13">
    <location>
        <begin position="24"/>
        <end position="43"/>
    </location>
</feature>
<dbReference type="InterPro" id="IPR036860">
    <property type="entry name" value="SH2_dom_sf"/>
</dbReference>
<evidence type="ECO:0000256" key="9">
    <source>
        <dbReference type="PROSITE-ProRule" id="PRU00191"/>
    </source>
</evidence>
<feature type="compositionally biased region" description="Pro residues" evidence="13">
    <location>
        <begin position="573"/>
        <end position="583"/>
    </location>
</feature>
<evidence type="ECO:0000256" key="4">
    <source>
        <dbReference type="ARBA" id="ARBA00022777"/>
    </source>
</evidence>
<evidence type="ECO:0000256" key="13">
    <source>
        <dbReference type="SAM" id="MobiDB-lite"/>
    </source>
</evidence>
<keyword evidence="2 12" id="KW-0808">Transferase</keyword>
<dbReference type="InterPro" id="IPR036028">
    <property type="entry name" value="SH3-like_dom_sf"/>
</dbReference>
<dbReference type="InterPro" id="IPR001452">
    <property type="entry name" value="SH3_domain"/>
</dbReference>
<comment type="caution">
    <text evidence="17">The sequence shown here is derived from an EMBL/GenBank/DDBJ whole genome shotgun (WGS) entry which is preliminary data.</text>
</comment>
<dbReference type="PROSITE" id="PS50011">
    <property type="entry name" value="PROTEIN_KINASE_DOM"/>
    <property type="match status" value="1"/>
</dbReference>
<evidence type="ECO:0000259" key="16">
    <source>
        <dbReference type="PROSITE" id="PS50011"/>
    </source>
</evidence>
<feature type="domain" description="Protein kinase" evidence="16">
    <location>
        <begin position="251"/>
        <end position="502"/>
    </location>
</feature>
<dbReference type="SMART" id="SM00219">
    <property type="entry name" value="TyrKc"/>
    <property type="match status" value="1"/>
</dbReference>
<gene>
    <name evidence="17" type="ORF">P5673_009023</name>
</gene>
<dbReference type="InterPro" id="IPR050198">
    <property type="entry name" value="Non-receptor_tyrosine_kinases"/>
</dbReference>
<organism evidence="17 18">
    <name type="scientific">Acropora cervicornis</name>
    <name type="common">Staghorn coral</name>
    <dbReference type="NCBI Taxonomy" id="6130"/>
    <lineage>
        <taxon>Eukaryota</taxon>
        <taxon>Metazoa</taxon>
        <taxon>Cnidaria</taxon>
        <taxon>Anthozoa</taxon>
        <taxon>Hexacorallia</taxon>
        <taxon>Scleractinia</taxon>
        <taxon>Astrocoeniina</taxon>
        <taxon>Acroporidae</taxon>
        <taxon>Acropora</taxon>
    </lineage>
</organism>
<dbReference type="EMBL" id="JARQWQ010000015">
    <property type="protein sequence ID" value="KAK2567212.1"/>
    <property type="molecule type" value="Genomic_DNA"/>
</dbReference>
<evidence type="ECO:0000313" key="18">
    <source>
        <dbReference type="Proteomes" id="UP001249851"/>
    </source>
</evidence>
<dbReference type="PROSITE" id="PS00109">
    <property type="entry name" value="PROTEIN_KINASE_TYR"/>
    <property type="match status" value="1"/>
</dbReference>
<evidence type="ECO:0000256" key="2">
    <source>
        <dbReference type="ARBA" id="ARBA00022679"/>
    </source>
</evidence>
<dbReference type="InterPro" id="IPR000719">
    <property type="entry name" value="Prot_kinase_dom"/>
</dbReference>
<keyword evidence="5 11" id="KW-0067">ATP-binding</keyword>
<keyword evidence="18" id="KW-1185">Reference proteome</keyword>
<dbReference type="CDD" id="cd09935">
    <property type="entry name" value="SH2_ABL"/>
    <property type="match status" value="1"/>
</dbReference>
<dbReference type="PRINTS" id="PR00401">
    <property type="entry name" value="SH2DOMAIN"/>
</dbReference>
<evidence type="ECO:0000256" key="7">
    <source>
        <dbReference type="ARBA" id="ARBA00023137"/>
    </source>
</evidence>
<evidence type="ECO:0000256" key="8">
    <source>
        <dbReference type="ARBA" id="ARBA00051245"/>
    </source>
</evidence>
<dbReference type="SUPFAM" id="SSF55550">
    <property type="entry name" value="SH2 domain"/>
    <property type="match status" value="1"/>
</dbReference>
<dbReference type="InterPro" id="IPR001245">
    <property type="entry name" value="Ser-Thr/Tyr_kinase_cat_dom"/>
</dbReference>
<feature type="compositionally biased region" description="Basic and acidic residues" evidence="13">
    <location>
        <begin position="542"/>
        <end position="554"/>
    </location>
</feature>
<dbReference type="Gene3D" id="1.10.510.10">
    <property type="entry name" value="Transferase(Phosphotransferase) domain 1"/>
    <property type="match status" value="1"/>
</dbReference>
<evidence type="ECO:0000256" key="6">
    <source>
        <dbReference type="ARBA" id="ARBA00022999"/>
    </source>
</evidence>
<dbReference type="InterPro" id="IPR020635">
    <property type="entry name" value="Tyr_kinase_cat_dom"/>
</dbReference>
<comment type="similarity">
    <text evidence="12">Belongs to the protein kinase superfamily. Tyr protein kinase family.</text>
</comment>
<dbReference type="FunFam" id="3.30.200.20:FF:000037">
    <property type="entry name" value="Tyrosine-protein kinase"/>
    <property type="match status" value="1"/>
</dbReference>
<dbReference type="AlphaFoldDB" id="A0AAD9VAS4"/>
<feature type="compositionally biased region" description="Basic and acidic residues" evidence="13">
    <location>
        <begin position="732"/>
        <end position="743"/>
    </location>
</feature>
<evidence type="ECO:0000259" key="14">
    <source>
        <dbReference type="PROSITE" id="PS50001"/>
    </source>
</evidence>
<protein>
    <recommendedName>
        <fullName evidence="12">Tyrosine-protein kinase</fullName>
        <ecNumber evidence="12">2.7.10.2</ecNumber>
    </recommendedName>
</protein>
<evidence type="ECO:0000256" key="1">
    <source>
        <dbReference type="ARBA" id="ARBA00022443"/>
    </source>
</evidence>
<dbReference type="FunFam" id="1.10.510.10:FF:000554">
    <property type="entry name" value="Predicted protein"/>
    <property type="match status" value="1"/>
</dbReference>
<feature type="compositionally biased region" description="Low complexity" evidence="13">
    <location>
        <begin position="704"/>
        <end position="721"/>
    </location>
</feature>
<dbReference type="SUPFAM" id="SSF50044">
    <property type="entry name" value="SH3-domain"/>
    <property type="match status" value="1"/>
</dbReference>
<comment type="catalytic activity">
    <reaction evidence="8 12">
        <text>L-tyrosyl-[protein] + ATP = O-phospho-L-tyrosyl-[protein] + ADP + H(+)</text>
        <dbReference type="Rhea" id="RHEA:10596"/>
        <dbReference type="Rhea" id="RHEA-COMP:10136"/>
        <dbReference type="Rhea" id="RHEA-COMP:20101"/>
        <dbReference type="ChEBI" id="CHEBI:15378"/>
        <dbReference type="ChEBI" id="CHEBI:30616"/>
        <dbReference type="ChEBI" id="CHEBI:46858"/>
        <dbReference type="ChEBI" id="CHEBI:61978"/>
        <dbReference type="ChEBI" id="CHEBI:456216"/>
        <dbReference type="EC" id="2.7.10.2"/>
    </reaction>
</comment>
<dbReference type="PROSITE" id="PS50001">
    <property type="entry name" value="SH2"/>
    <property type="match status" value="1"/>
</dbReference>
<dbReference type="PANTHER" id="PTHR24418">
    <property type="entry name" value="TYROSINE-PROTEIN KINASE"/>
    <property type="match status" value="1"/>
</dbReference>
<reference evidence="17" key="1">
    <citation type="journal article" date="2023" name="G3 (Bethesda)">
        <title>Whole genome assembly and annotation of the endangered Caribbean coral Acropora cervicornis.</title>
        <authorList>
            <person name="Selwyn J.D."/>
            <person name="Vollmer S.V."/>
        </authorList>
    </citation>
    <scope>NUCLEOTIDE SEQUENCE</scope>
    <source>
        <strain evidence="17">K2</strain>
    </source>
</reference>
<dbReference type="SMART" id="SM00252">
    <property type="entry name" value="SH2"/>
    <property type="match status" value="1"/>
</dbReference>
<evidence type="ECO:0000313" key="17">
    <source>
        <dbReference type="EMBL" id="KAK2567212.1"/>
    </source>
</evidence>
<dbReference type="Proteomes" id="UP001249851">
    <property type="component" value="Unassembled WGS sequence"/>
</dbReference>
<keyword evidence="7 12" id="KW-0829">Tyrosine-protein kinase</keyword>
<feature type="compositionally biased region" description="Polar residues" evidence="13">
    <location>
        <begin position="895"/>
        <end position="916"/>
    </location>
</feature>
<dbReference type="InterPro" id="IPR000980">
    <property type="entry name" value="SH2"/>
</dbReference>
<dbReference type="Gene3D" id="3.30.505.10">
    <property type="entry name" value="SH2 domain"/>
    <property type="match status" value="1"/>
</dbReference>
<evidence type="ECO:0000256" key="3">
    <source>
        <dbReference type="ARBA" id="ARBA00022741"/>
    </source>
</evidence>
<dbReference type="InterPro" id="IPR035837">
    <property type="entry name" value="ABL_SH2"/>
</dbReference>
<feature type="region of interest" description="Disordered" evidence="13">
    <location>
        <begin position="1"/>
        <end position="59"/>
    </location>
</feature>
<evidence type="ECO:0000256" key="11">
    <source>
        <dbReference type="PROSITE-ProRule" id="PRU10141"/>
    </source>
</evidence>
<feature type="compositionally biased region" description="Polar residues" evidence="13">
    <location>
        <begin position="840"/>
        <end position="853"/>
    </location>
</feature>
<dbReference type="Gene3D" id="3.30.200.20">
    <property type="entry name" value="Phosphorylase Kinase, domain 1"/>
    <property type="match status" value="1"/>
</dbReference>
<feature type="region of interest" description="Disordered" evidence="13">
    <location>
        <begin position="522"/>
        <end position="955"/>
    </location>
</feature>
<feature type="compositionally biased region" description="Polar residues" evidence="13">
    <location>
        <begin position="760"/>
        <end position="769"/>
    </location>
</feature>
<dbReference type="SUPFAM" id="SSF56112">
    <property type="entry name" value="Protein kinase-like (PK-like)"/>
    <property type="match status" value="1"/>
</dbReference>
<reference evidence="17" key="2">
    <citation type="journal article" date="2023" name="Science">
        <title>Genomic signatures of disease resistance in endangered staghorn corals.</title>
        <authorList>
            <person name="Vollmer S.V."/>
            <person name="Selwyn J.D."/>
            <person name="Despard B.A."/>
            <person name="Roesel C.L."/>
        </authorList>
    </citation>
    <scope>NUCLEOTIDE SEQUENCE</scope>
    <source>
        <strain evidence="17">K2</strain>
    </source>
</reference>
<accession>A0AAD9VAS4</accession>
<proteinExistence type="inferred from homology"/>
<feature type="compositionally biased region" description="Pro residues" evidence="13">
    <location>
        <begin position="776"/>
        <end position="792"/>
    </location>
</feature>
<dbReference type="Gene3D" id="2.30.30.40">
    <property type="entry name" value="SH3 Domains"/>
    <property type="match status" value="1"/>
</dbReference>